<dbReference type="InterPro" id="IPR051531">
    <property type="entry name" value="N-acetyltransferase"/>
</dbReference>
<accession>A0A6L7GHW2</accession>
<feature type="domain" description="N-acetyltransferase" evidence="1">
    <location>
        <begin position="10"/>
        <end position="174"/>
    </location>
</feature>
<dbReference type="SUPFAM" id="SSF55729">
    <property type="entry name" value="Acyl-CoA N-acyltransferases (Nat)"/>
    <property type="match status" value="1"/>
</dbReference>
<evidence type="ECO:0000259" key="1">
    <source>
        <dbReference type="PROSITE" id="PS51186"/>
    </source>
</evidence>
<evidence type="ECO:0000313" key="2">
    <source>
        <dbReference type="EMBL" id="MXP15125.1"/>
    </source>
</evidence>
<reference evidence="2 3" key="1">
    <citation type="submission" date="2019-12" db="EMBL/GenBank/DDBJ databases">
        <title>Genomic-based taxomic classification of the family Erythrobacteraceae.</title>
        <authorList>
            <person name="Xu L."/>
        </authorList>
    </citation>
    <scope>NUCLEOTIDE SEQUENCE [LARGE SCALE GENOMIC DNA]</scope>
    <source>
        <strain evidence="2 3">KCTC 52259</strain>
    </source>
</reference>
<dbReference type="EMBL" id="WTYU01000002">
    <property type="protein sequence ID" value="MXP15125.1"/>
    <property type="molecule type" value="Genomic_DNA"/>
</dbReference>
<dbReference type="AlphaFoldDB" id="A0A6L7GHW2"/>
<keyword evidence="2" id="KW-0808">Transferase</keyword>
<dbReference type="OrthoDB" id="6293260at2"/>
<sequence>MAVELETQRLVLRVPAKADLHAIFDIVSDPETSRYLGPAPTMQDHFMRFSRGAGSWLLYGYGNFTVRLKNDLAPIGICGIFHSWRGLGADFDDLPEAGWIFSRDHVGKGLGREAMDAVMRWFESEFGPQRIVAMIDHGNAPSLALAAALGFQIFRDGCLPGSEEPLALLEKLPL</sequence>
<dbReference type="PROSITE" id="PS51186">
    <property type="entry name" value="GNAT"/>
    <property type="match status" value="1"/>
</dbReference>
<proteinExistence type="predicted"/>
<dbReference type="Proteomes" id="UP000473531">
    <property type="component" value="Unassembled WGS sequence"/>
</dbReference>
<keyword evidence="3" id="KW-1185">Reference proteome</keyword>
<dbReference type="GO" id="GO:0016747">
    <property type="term" value="F:acyltransferase activity, transferring groups other than amino-acyl groups"/>
    <property type="evidence" value="ECO:0007669"/>
    <property type="project" value="InterPro"/>
</dbReference>
<dbReference type="InterPro" id="IPR016181">
    <property type="entry name" value="Acyl_CoA_acyltransferase"/>
</dbReference>
<protein>
    <submittedName>
        <fullName evidence="2">GNAT family N-acetyltransferase</fullName>
    </submittedName>
</protein>
<gene>
    <name evidence="2" type="ORF">GRI44_10235</name>
</gene>
<dbReference type="RefSeq" id="WP_160601694.1">
    <property type="nucleotide sequence ID" value="NZ_WTYU01000002.1"/>
</dbReference>
<comment type="caution">
    <text evidence="2">The sequence shown here is derived from an EMBL/GenBank/DDBJ whole genome shotgun (WGS) entry which is preliminary data.</text>
</comment>
<dbReference type="InterPro" id="IPR000182">
    <property type="entry name" value="GNAT_dom"/>
</dbReference>
<name>A0A6L7GHW2_9SPHN</name>
<dbReference type="Gene3D" id="3.40.630.30">
    <property type="match status" value="1"/>
</dbReference>
<dbReference type="PANTHER" id="PTHR43792">
    <property type="entry name" value="GNAT FAMILY, PUTATIVE (AFU_ORTHOLOGUE AFUA_3G00765)-RELATED-RELATED"/>
    <property type="match status" value="1"/>
</dbReference>
<evidence type="ECO:0000313" key="3">
    <source>
        <dbReference type="Proteomes" id="UP000473531"/>
    </source>
</evidence>
<dbReference type="PANTHER" id="PTHR43792:SF16">
    <property type="entry name" value="N-ACETYLTRANSFERASE DOMAIN-CONTAINING PROTEIN"/>
    <property type="match status" value="1"/>
</dbReference>
<dbReference type="Pfam" id="PF13302">
    <property type="entry name" value="Acetyltransf_3"/>
    <property type="match status" value="1"/>
</dbReference>
<organism evidence="2 3">
    <name type="scientific">Allopontixanthobacter confluentis</name>
    <dbReference type="NCBI Taxonomy" id="1849021"/>
    <lineage>
        <taxon>Bacteria</taxon>
        <taxon>Pseudomonadati</taxon>
        <taxon>Pseudomonadota</taxon>
        <taxon>Alphaproteobacteria</taxon>
        <taxon>Sphingomonadales</taxon>
        <taxon>Erythrobacteraceae</taxon>
        <taxon>Allopontixanthobacter</taxon>
    </lineage>
</organism>